<proteinExistence type="predicted"/>
<evidence type="ECO:0000313" key="2">
    <source>
        <dbReference type="EMBL" id="KKM91058.1"/>
    </source>
</evidence>
<dbReference type="EMBL" id="LAZR01006588">
    <property type="protein sequence ID" value="KKM91058.1"/>
    <property type="molecule type" value="Genomic_DNA"/>
</dbReference>
<comment type="caution">
    <text evidence="2">The sequence shown here is derived from an EMBL/GenBank/DDBJ whole genome shotgun (WGS) entry which is preliminary data.</text>
</comment>
<name>A0A0F9LC74_9ZZZZ</name>
<dbReference type="AlphaFoldDB" id="A0A0F9LC74"/>
<reference evidence="2" key="1">
    <citation type="journal article" date="2015" name="Nature">
        <title>Complex archaea that bridge the gap between prokaryotes and eukaryotes.</title>
        <authorList>
            <person name="Spang A."/>
            <person name="Saw J.H."/>
            <person name="Jorgensen S.L."/>
            <person name="Zaremba-Niedzwiedzka K."/>
            <person name="Martijn J."/>
            <person name="Lind A.E."/>
            <person name="van Eijk R."/>
            <person name="Schleper C."/>
            <person name="Guy L."/>
            <person name="Ettema T.J."/>
        </authorList>
    </citation>
    <scope>NUCLEOTIDE SEQUENCE</scope>
</reference>
<feature type="compositionally biased region" description="Basic residues" evidence="1">
    <location>
        <begin position="1"/>
        <end position="21"/>
    </location>
</feature>
<sequence length="80" mass="8975">MAKKKTTKAKKSPKKVKKKRQPSVVGIDHFPEGDARILADANAIKVDKPRFKRAQIASKKLIKEQQAQIEGLRKALRGEV</sequence>
<evidence type="ECO:0000256" key="1">
    <source>
        <dbReference type="SAM" id="MobiDB-lite"/>
    </source>
</evidence>
<organism evidence="2">
    <name type="scientific">marine sediment metagenome</name>
    <dbReference type="NCBI Taxonomy" id="412755"/>
    <lineage>
        <taxon>unclassified sequences</taxon>
        <taxon>metagenomes</taxon>
        <taxon>ecological metagenomes</taxon>
    </lineage>
</organism>
<protein>
    <submittedName>
        <fullName evidence="2">Uncharacterized protein</fullName>
    </submittedName>
</protein>
<gene>
    <name evidence="2" type="ORF">LCGC14_1232440</name>
</gene>
<feature type="region of interest" description="Disordered" evidence="1">
    <location>
        <begin position="1"/>
        <end position="28"/>
    </location>
</feature>
<accession>A0A0F9LC74</accession>